<proteinExistence type="predicted"/>
<dbReference type="OrthoDB" id="5230585at2759"/>
<protein>
    <recommendedName>
        <fullName evidence="1">SRR1-like domain-containing protein</fullName>
    </recommendedName>
</protein>
<evidence type="ECO:0000259" key="1">
    <source>
        <dbReference type="Pfam" id="PF07985"/>
    </source>
</evidence>
<organism evidence="2 3">
    <name type="scientific">Aspergillus ibericus CBS 121593</name>
    <dbReference type="NCBI Taxonomy" id="1448316"/>
    <lineage>
        <taxon>Eukaryota</taxon>
        <taxon>Fungi</taxon>
        <taxon>Dikarya</taxon>
        <taxon>Ascomycota</taxon>
        <taxon>Pezizomycotina</taxon>
        <taxon>Eurotiomycetes</taxon>
        <taxon>Eurotiomycetidae</taxon>
        <taxon>Eurotiales</taxon>
        <taxon>Aspergillaceae</taxon>
        <taxon>Aspergillus</taxon>
        <taxon>Aspergillus subgen. Circumdati</taxon>
    </lineage>
</organism>
<dbReference type="AlphaFoldDB" id="A0A395HA83"/>
<dbReference type="Proteomes" id="UP000249402">
    <property type="component" value="Unassembled WGS sequence"/>
</dbReference>
<dbReference type="EMBL" id="KZ824424">
    <property type="protein sequence ID" value="RAL04489.1"/>
    <property type="molecule type" value="Genomic_DNA"/>
</dbReference>
<dbReference type="PANTHER" id="PTHR42080">
    <property type="entry name" value="SRR1 DOMAIN-CONTAINING PROTEIN"/>
    <property type="match status" value="1"/>
</dbReference>
<sequence length="396" mass="44732">MAHNSYPGAILCETALSPNSPPVDAEKACTNLCAFHRLESSKEPYFVKEVLRDVHKQMKERKAGEVITIKTLDGLLVDFKVRTGEILDISEGVAWIAGKTYIEYVPIHTLASNEAHGPYLGYCNLLIIHRLRFRAVRSGEYLHEPVLPPFEACLAEFFSFRQVWEASDTHKQIRATLEALPAIATPITKIIGFACNSLANPQGCMREKQRVAFQHALLLTLKDHLDTKTGNPDIKILVQDPAYTEADIAMLTHLGMTVVEDPVGFVEVDEQSFVFACSPTVPARQIVMDMAMPAGMVWNKVLAEAVIFDVSDPWNLSVHRCINRYYDTHALPEDRKHFALMALYVRRVEGEVSAEVYAIRDLEVLITVRNYGQYADQMRLKAETMYELLCKVDRFE</sequence>
<evidence type="ECO:0000313" key="2">
    <source>
        <dbReference type="EMBL" id="RAL04489.1"/>
    </source>
</evidence>
<dbReference type="RefSeq" id="XP_025578816.1">
    <property type="nucleotide sequence ID" value="XM_025723481.1"/>
</dbReference>
<feature type="domain" description="SRR1-like" evidence="1">
    <location>
        <begin position="184"/>
        <end position="287"/>
    </location>
</feature>
<keyword evidence="3" id="KW-1185">Reference proteome</keyword>
<accession>A0A395HA83</accession>
<name>A0A395HA83_9EURO</name>
<evidence type="ECO:0000313" key="3">
    <source>
        <dbReference type="Proteomes" id="UP000249402"/>
    </source>
</evidence>
<dbReference type="InterPro" id="IPR012942">
    <property type="entry name" value="SRR1-like"/>
</dbReference>
<dbReference type="PANTHER" id="PTHR42080:SF3">
    <property type="entry name" value="SRR1-LIKE DOMAIN-CONTAINING PROTEIN"/>
    <property type="match status" value="1"/>
</dbReference>
<dbReference type="Pfam" id="PF07985">
    <property type="entry name" value="SRR1"/>
    <property type="match status" value="1"/>
</dbReference>
<gene>
    <name evidence="2" type="ORF">BO80DRAFT_485094</name>
</gene>
<dbReference type="VEuPathDB" id="FungiDB:BO80DRAFT_485094"/>
<reference evidence="2 3" key="1">
    <citation type="submission" date="2018-02" db="EMBL/GenBank/DDBJ databases">
        <title>The genomes of Aspergillus section Nigri reveals drivers in fungal speciation.</title>
        <authorList>
            <consortium name="DOE Joint Genome Institute"/>
            <person name="Vesth T.C."/>
            <person name="Nybo J."/>
            <person name="Theobald S."/>
            <person name="Brandl J."/>
            <person name="Frisvad J.C."/>
            <person name="Nielsen K.F."/>
            <person name="Lyhne E.K."/>
            <person name="Kogle M.E."/>
            <person name="Kuo A."/>
            <person name="Riley R."/>
            <person name="Clum A."/>
            <person name="Nolan M."/>
            <person name="Lipzen A."/>
            <person name="Salamov A."/>
            <person name="Henrissat B."/>
            <person name="Wiebenga A."/>
            <person name="De vries R.P."/>
            <person name="Grigoriev I.V."/>
            <person name="Mortensen U.H."/>
            <person name="Andersen M.R."/>
            <person name="Baker S.E."/>
        </authorList>
    </citation>
    <scope>NUCLEOTIDE SEQUENCE [LARGE SCALE GENOMIC DNA]</scope>
    <source>
        <strain evidence="2 3">CBS 121593</strain>
    </source>
</reference>
<dbReference type="GeneID" id="37228346"/>